<dbReference type="Gene3D" id="3.40.50.720">
    <property type="entry name" value="NAD(P)-binding Rossmann-like Domain"/>
    <property type="match status" value="1"/>
</dbReference>
<feature type="domain" description="THIF-type NAD/FAD binding fold" evidence="1">
    <location>
        <begin position="15"/>
        <end position="127"/>
    </location>
</feature>
<dbReference type="GO" id="GO:0008641">
    <property type="term" value="F:ubiquitin-like modifier activating enzyme activity"/>
    <property type="evidence" value="ECO:0007669"/>
    <property type="project" value="InterPro"/>
</dbReference>
<proteinExistence type="predicted"/>
<dbReference type="InterPro" id="IPR035985">
    <property type="entry name" value="Ubiquitin-activating_enz"/>
</dbReference>
<accession>A0A9Q3YHF4</accession>
<name>A0A9Q3YHF4_VIBPH</name>
<dbReference type="CDD" id="cd01483">
    <property type="entry name" value="E1_enzyme_family"/>
    <property type="match status" value="1"/>
</dbReference>
<dbReference type="NCBIfam" id="TIGR03736">
    <property type="entry name" value="PRTRC_ThiF"/>
    <property type="match status" value="1"/>
</dbReference>
<gene>
    <name evidence="2" type="ORF">IB292_01865</name>
</gene>
<dbReference type="Pfam" id="PF00899">
    <property type="entry name" value="ThiF"/>
    <property type="match status" value="1"/>
</dbReference>
<dbReference type="Proteomes" id="UP000726777">
    <property type="component" value="Unassembled WGS sequence"/>
</dbReference>
<evidence type="ECO:0000313" key="2">
    <source>
        <dbReference type="EMBL" id="MCC3803773.1"/>
    </source>
</evidence>
<dbReference type="InterPro" id="IPR022500">
    <property type="entry name" value="PRTRC_ThiF"/>
</dbReference>
<dbReference type="RefSeq" id="WP_228085448.1">
    <property type="nucleotide sequence ID" value="NZ_JACVHL010000002.1"/>
</dbReference>
<dbReference type="EMBL" id="JACVHL010000002">
    <property type="protein sequence ID" value="MCC3803773.1"/>
    <property type="molecule type" value="Genomic_DNA"/>
</dbReference>
<evidence type="ECO:0000313" key="3">
    <source>
        <dbReference type="Proteomes" id="UP000726777"/>
    </source>
</evidence>
<reference evidence="2" key="1">
    <citation type="submission" date="2020-09" db="EMBL/GenBank/DDBJ databases">
        <title>Genome sequence of Vibrio parahaemolyticus isolates.</title>
        <authorList>
            <person name="Hammerl J.A."/>
            <person name="Strauch E."/>
        </authorList>
    </citation>
    <scope>NUCLEOTIDE SEQUENCE</scope>
    <source>
        <strain evidence="2">17-VB00146</strain>
    </source>
</reference>
<dbReference type="SUPFAM" id="SSF69572">
    <property type="entry name" value="Activating enzymes of the ubiquitin-like proteins"/>
    <property type="match status" value="1"/>
</dbReference>
<protein>
    <submittedName>
        <fullName evidence="2">PRTRC system ThiF family protein</fullName>
    </submittedName>
</protein>
<evidence type="ECO:0000259" key="1">
    <source>
        <dbReference type="Pfam" id="PF00899"/>
    </source>
</evidence>
<dbReference type="AlphaFoldDB" id="A0A9Q3YHF4"/>
<sequence>MATFLAPMAFQGVGRDTKVILVGAGGTGSAMLTQLHKLDKSLRAIGEYGIDVTVYDPKKVTETNIIRQHFWSESDIGFNKASLLVNRFNQFGGTSWIAMNKLFEVSSANEADLIITTIDSAKARLQIGKELTETYKFKNSLWLDLGNGSRGGNCYIGSAHAKRGSGNPPSPYQLFKDDWESIDDSKISEPSCSAREALEKQNLGVNDAMASMALFRVLAPLMIKGEIDIQGFFLDMVEGEMPIPYGEDTWEIYGYVDSKVESAA</sequence>
<comment type="caution">
    <text evidence="2">The sequence shown here is derived from an EMBL/GenBank/DDBJ whole genome shotgun (WGS) entry which is preliminary data.</text>
</comment>
<organism evidence="2 3">
    <name type="scientific">Vibrio parahaemolyticus</name>
    <dbReference type="NCBI Taxonomy" id="670"/>
    <lineage>
        <taxon>Bacteria</taxon>
        <taxon>Pseudomonadati</taxon>
        <taxon>Pseudomonadota</taxon>
        <taxon>Gammaproteobacteria</taxon>
        <taxon>Vibrionales</taxon>
        <taxon>Vibrionaceae</taxon>
        <taxon>Vibrio</taxon>
    </lineage>
</organism>
<dbReference type="InterPro" id="IPR000594">
    <property type="entry name" value="ThiF_NAD_FAD-bd"/>
</dbReference>